<proteinExistence type="predicted"/>
<organism evidence="1 2">
    <name type="scientific">Paeniglutamicibacter terrestris</name>
    <dbReference type="NCBI Taxonomy" id="2723403"/>
    <lineage>
        <taxon>Bacteria</taxon>
        <taxon>Bacillati</taxon>
        <taxon>Actinomycetota</taxon>
        <taxon>Actinomycetes</taxon>
        <taxon>Micrococcales</taxon>
        <taxon>Micrococcaceae</taxon>
        <taxon>Paeniglutamicibacter</taxon>
    </lineage>
</organism>
<keyword evidence="2" id="KW-1185">Reference proteome</keyword>
<accession>A0ABX1G544</accession>
<evidence type="ECO:0000313" key="2">
    <source>
        <dbReference type="Proteomes" id="UP000746595"/>
    </source>
</evidence>
<name>A0ABX1G544_9MICC</name>
<dbReference type="Proteomes" id="UP000746595">
    <property type="component" value="Unassembled WGS sequence"/>
</dbReference>
<dbReference type="EMBL" id="JAAWVT010000004">
    <property type="protein sequence ID" value="NKG21128.1"/>
    <property type="molecule type" value="Genomic_DNA"/>
</dbReference>
<protein>
    <submittedName>
        <fullName evidence="1">Uncharacterized protein</fullName>
    </submittedName>
</protein>
<dbReference type="RefSeq" id="WP_168151952.1">
    <property type="nucleotide sequence ID" value="NZ_JAAWVT010000004.1"/>
</dbReference>
<gene>
    <name evidence="1" type="ORF">HED64_10475</name>
</gene>
<comment type="caution">
    <text evidence="1">The sequence shown here is derived from an EMBL/GenBank/DDBJ whole genome shotgun (WGS) entry which is preliminary data.</text>
</comment>
<sequence length="75" mass="8021">MTDQTAPPLDLTELKGWVESGIRIDVEHALQVIARAESAEAKVARVEHLAAFMDEHDGGDSRVVKAIREALGGAA</sequence>
<evidence type="ECO:0000313" key="1">
    <source>
        <dbReference type="EMBL" id="NKG21128.1"/>
    </source>
</evidence>
<reference evidence="1 2" key="1">
    <citation type="submission" date="2020-04" db="EMBL/GenBank/DDBJ databases">
        <title>Paeniglutamicibacter sp. ANT13_2, a novel actinomycete isolated from sediment in Antarctica.</title>
        <authorList>
            <person name="Sakdapetsiri C."/>
            <person name="Pinyakong O."/>
        </authorList>
    </citation>
    <scope>NUCLEOTIDE SEQUENCE [LARGE SCALE GENOMIC DNA]</scope>
    <source>
        <strain evidence="1 2">ANT13_2</strain>
    </source>
</reference>